<accession>L0WBU4</accession>
<dbReference type="Proteomes" id="UP000010164">
    <property type="component" value="Unassembled WGS sequence"/>
</dbReference>
<keyword evidence="2" id="KW-1185">Reference proteome</keyword>
<protein>
    <recommendedName>
        <fullName evidence="3">DUF4166 domain-containing protein</fullName>
    </recommendedName>
</protein>
<dbReference type="OrthoDB" id="6077122at2"/>
<gene>
    <name evidence="1" type="ORF">A11A3_08535</name>
</gene>
<dbReference type="AlphaFoldDB" id="L0WBU4"/>
<sequence>MSTGLLLKEAMSGWLKFSHESREHAFAFRIRAFTTRVWSLSAPRFFKGTVTLDGEHFPCEGELTIRLSGPHYWLTFRHPEHGLLRVEGQKQYGRGGLLQSLVTCPLTVSRDHQTLGRAQVAYRDSMLAFPFTALRLVREDKAYGDGQ</sequence>
<organism evidence="1 2">
    <name type="scientific">Alcanivorax hongdengensis A-11-3</name>
    <dbReference type="NCBI Taxonomy" id="1177179"/>
    <lineage>
        <taxon>Bacteria</taxon>
        <taxon>Pseudomonadati</taxon>
        <taxon>Pseudomonadota</taxon>
        <taxon>Gammaproteobacteria</taxon>
        <taxon>Oceanospirillales</taxon>
        <taxon>Alcanivoracaceae</taxon>
        <taxon>Alcanivorax</taxon>
    </lineage>
</organism>
<dbReference type="RefSeq" id="WP_008928886.1">
    <property type="nucleotide sequence ID" value="NZ_AMRJ01000011.1"/>
</dbReference>
<reference evidence="1 2" key="1">
    <citation type="journal article" date="2012" name="J. Bacteriol.">
        <title>Genome Sequence of the Alkane-Degrading Bacterium Alcanivorax hongdengensis Type Strain A-11-3.</title>
        <authorList>
            <person name="Lai Q."/>
            <person name="Shao Z."/>
        </authorList>
    </citation>
    <scope>NUCLEOTIDE SEQUENCE [LARGE SCALE GENOMIC DNA]</scope>
    <source>
        <strain evidence="1 2">A-11-3</strain>
    </source>
</reference>
<dbReference type="PATRIC" id="fig|1177179.3.peg.1705"/>
<dbReference type="EMBL" id="AMRJ01000011">
    <property type="protein sequence ID" value="EKF74454.1"/>
    <property type="molecule type" value="Genomic_DNA"/>
</dbReference>
<dbReference type="STRING" id="1177179.A11A3_08535"/>
<proteinExistence type="predicted"/>
<comment type="caution">
    <text evidence="1">The sequence shown here is derived from an EMBL/GenBank/DDBJ whole genome shotgun (WGS) entry which is preliminary data.</text>
</comment>
<name>L0WBU4_9GAMM</name>
<evidence type="ECO:0000313" key="2">
    <source>
        <dbReference type="Proteomes" id="UP000010164"/>
    </source>
</evidence>
<evidence type="ECO:0008006" key="3">
    <source>
        <dbReference type="Google" id="ProtNLM"/>
    </source>
</evidence>
<evidence type="ECO:0000313" key="1">
    <source>
        <dbReference type="EMBL" id="EKF74454.1"/>
    </source>
</evidence>